<dbReference type="eggNOG" id="COG1198">
    <property type="taxonomic scope" value="Bacteria"/>
</dbReference>
<dbReference type="Gene3D" id="3.40.1440.60">
    <property type="entry name" value="PriA, 3(prime) DNA-binding domain"/>
    <property type="match status" value="1"/>
</dbReference>
<evidence type="ECO:0000256" key="11">
    <source>
        <dbReference type="ARBA" id="ARBA00048988"/>
    </source>
</evidence>
<dbReference type="GO" id="GO:0043138">
    <property type="term" value="F:3'-5' DNA helicase activity"/>
    <property type="evidence" value="ECO:0007669"/>
    <property type="project" value="UniProtKB-EC"/>
</dbReference>
<dbReference type="PANTHER" id="PTHR30580:SF0">
    <property type="entry name" value="PRIMOSOMAL PROTEIN N"/>
    <property type="match status" value="1"/>
</dbReference>
<feature type="domain" description="Helicase C-terminal" evidence="14">
    <location>
        <begin position="474"/>
        <end position="631"/>
    </location>
</feature>
<comment type="cofactor">
    <cofactor evidence="12">
        <name>Zn(2+)</name>
        <dbReference type="ChEBI" id="CHEBI:29105"/>
    </cofactor>
    <text evidence="12">Binds 2 zinc ions per subunit.</text>
</comment>
<keyword evidence="4 12" id="KW-0547">Nucleotide-binding</keyword>
<comment type="catalytic activity">
    <reaction evidence="12">
        <text>Couples ATP hydrolysis with the unwinding of duplex DNA by translocating in the 3'-5' direction.</text>
        <dbReference type="EC" id="5.6.2.4"/>
    </reaction>
</comment>
<dbReference type="FunFam" id="3.40.50.300:FF:000489">
    <property type="entry name" value="Primosome assembly protein PriA"/>
    <property type="match status" value="1"/>
</dbReference>
<dbReference type="Pfam" id="PF00271">
    <property type="entry name" value="Helicase_C"/>
    <property type="match status" value="1"/>
</dbReference>
<evidence type="ECO:0000256" key="7">
    <source>
        <dbReference type="ARBA" id="ARBA00022833"/>
    </source>
</evidence>
<protein>
    <recommendedName>
        <fullName evidence="12">Replication restart protein PriA</fullName>
    </recommendedName>
    <alternativeName>
        <fullName evidence="12">ATP-dependent DNA helicase PriA</fullName>
        <ecNumber evidence="12">5.6.2.4</ecNumber>
    </alternativeName>
    <alternativeName>
        <fullName evidence="12">DNA 3'-5' helicase PriA</fullName>
    </alternativeName>
</protein>
<dbReference type="AlphaFoldDB" id="L1QFA6"/>
<dbReference type="GO" id="GO:0006302">
    <property type="term" value="P:double-strand break repair"/>
    <property type="evidence" value="ECO:0007669"/>
    <property type="project" value="InterPro"/>
</dbReference>
<evidence type="ECO:0000256" key="2">
    <source>
        <dbReference type="ARBA" id="ARBA00022705"/>
    </source>
</evidence>
<dbReference type="Pfam" id="PF18319">
    <property type="entry name" value="Zn_ribbon_PriA"/>
    <property type="match status" value="1"/>
</dbReference>
<feature type="binding site" evidence="12">
    <location>
        <position position="443"/>
    </location>
    <ligand>
        <name>Zn(2+)</name>
        <dbReference type="ChEBI" id="CHEBI:29105"/>
        <label>1</label>
    </ligand>
</feature>
<dbReference type="GO" id="GO:0008270">
    <property type="term" value="F:zinc ion binding"/>
    <property type="evidence" value="ECO:0007669"/>
    <property type="project" value="UniProtKB-UniRule"/>
</dbReference>
<feature type="binding site" evidence="12">
    <location>
        <position position="482"/>
    </location>
    <ligand>
        <name>Zn(2+)</name>
        <dbReference type="ChEBI" id="CHEBI:29105"/>
        <label>1</label>
    </ligand>
</feature>
<dbReference type="PROSITE" id="PS51194">
    <property type="entry name" value="HELICASE_CTER"/>
    <property type="match status" value="1"/>
</dbReference>
<dbReference type="GO" id="GO:0003677">
    <property type="term" value="F:DNA binding"/>
    <property type="evidence" value="ECO:0007669"/>
    <property type="project" value="UniProtKB-UniRule"/>
</dbReference>
<evidence type="ECO:0000256" key="5">
    <source>
        <dbReference type="ARBA" id="ARBA00022801"/>
    </source>
</evidence>
<dbReference type="NCBIfam" id="NF004066">
    <property type="entry name" value="PRK05580.1-3"/>
    <property type="match status" value="1"/>
</dbReference>
<dbReference type="Pfam" id="PF00270">
    <property type="entry name" value="DEAD"/>
    <property type="match status" value="1"/>
</dbReference>
<dbReference type="GO" id="GO:0005524">
    <property type="term" value="F:ATP binding"/>
    <property type="evidence" value="ECO:0007669"/>
    <property type="project" value="UniProtKB-UniRule"/>
</dbReference>
<feature type="binding site" evidence="12">
    <location>
        <position position="452"/>
    </location>
    <ligand>
        <name>Zn(2+)</name>
        <dbReference type="ChEBI" id="CHEBI:29105"/>
        <label>2</label>
    </ligand>
</feature>
<keyword evidence="5 12" id="KW-0378">Hydrolase</keyword>
<evidence type="ECO:0000259" key="14">
    <source>
        <dbReference type="PROSITE" id="PS51194"/>
    </source>
</evidence>
<dbReference type="CDD" id="cd17929">
    <property type="entry name" value="DEXHc_priA"/>
    <property type="match status" value="1"/>
</dbReference>
<dbReference type="PROSITE" id="PS51192">
    <property type="entry name" value="HELICASE_ATP_BIND_1"/>
    <property type="match status" value="1"/>
</dbReference>
<evidence type="ECO:0000256" key="10">
    <source>
        <dbReference type="ARBA" id="ARBA00023235"/>
    </source>
</evidence>
<dbReference type="InterPro" id="IPR040498">
    <property type="entry name" value="PriA_CRR"/>
</dbReference>
<feature type="binding site" evidence="12">
    <location>
        <position position="469"/>
    </location>
    <ligand>
        <name>Zn(2+)</name>
        <dbReference type="ChEBI" id="CHEBI:29105"/>
        <label>2</label>
    </ligand>
</feature>
<dbReference type="GO" id="GO:0006269">
    <property type="term" value="P:DNA replication, synthesis of primer"/>
    <property type="evidence" value="ECO:0007669"/>
    <property type="project" value="UniProtKB-KW"/>
</dbReference>
<dbReference type="Pfam" id="PF18074">
    <property type="entry name" value="PriA_C"/>
    <property type="match status" value="1"/>
</dbReference>
<evidence type="ECO:0000256" key="3">
    <source>
        <dbReference type="ARBA" id="ARBA00022723"/>
    </source>
</evidence>
<dbReference type="GO" id="GO:0006310">
    <property type="term" value="P:DNA recombination"/>
    <property type="evidence" value="ECO:0007669"/>
    <property type="project" value="InterPro"/>
</dbReference>
<dbReference type="InterPro" id="IPR005259">
    <property type="entry name" value="PriA"/>
</dbReference>
<evidence type="ECO:0000259" key="13">
    <source>
        <dbReference type="PROSITE" id="PS51192"/>
    </source>
</evidence>
<keyword evidence="3 12" id="KW-0479">Metal-binding</keyword>
<dbReference type="PANTHER" id="PTHR30580">
    <property type="entry name" value="PRIMOSOMAL PROTEIN N"/>
    <property type="match status" value="1"/>
</dbReference>
<dbReference type="Pfam" id="PF17764">
    <property type="entry name" value="PriA_3primeBD"/>
    <property type="match status" value="1"/>
</dbReference>
<dbReference type="SMART" id="SM00487">
    <property type="entry name" value="DEXDc"/>
    <property type="match status" value="1"/>
</dbReference>
<evidence type="ECO:0000256" key="8">
    <source>
        <dbReference type="ARBA" id="ARBA00022840"/>
    </source>
</evidence>
<dbReference type="InterPro" id="IPR014001">
    <property type="entry name" value="Helicase_ATP-bd"/>
</dbReference>
<comment type="subunit">
    <text evidence="12">Component of the replication restart primosome.</text>
</comment>
<dbReference type="NCBIfam" id="TIGR00595">
    <property type="entry name" value="priA"/>
    <property type="match status" value="1"/>
</dbReference>
<dbReference type="HAMAP" id="MF_00983">
    <property type="entry name" value="PriA"/>
    <property type="match status" value="1"/>
</dbReference>
<evidence type="ECO:0000313" key="16">
    <source>
        <dbReference type="Proteomes" id="UP000010420"/>
    </source>
</evidence>
<dbReference type="Gene3D" id="3.40.50.300">
    <property type="entry name" value="P-loop containing nucleotide triphosphate hydrolases"/>
    <property type="match status" value="2"/>
</dbReference>
<evidence type="ECO:0000256" key="12">
    <source>
        <dbReference type="HAMAP-Rule" id="MF_00983"/>
    </source>
</evidence>
<feature type="binding site" evidence="12">
    <location>
        <position position="479"/>
    </location>
    <ligand>
        <name>Zn(2+)</name>
        <dbReference type="ChEBI" id="CHEBI:29105"/>
        <label>1</label>
    </ligand>
</feature>
<evidence type="ECO:0000256" key="9">
    <source>
        <dbReference type="ARBA" id="ARBA00023125"/>
    </source>
</evidence>
<dbReference type="OrthoDB" id="9759544at2"/>
<dbReference type="InterPro" id="IPR041222">
    <property type="entry name" value="PriA_3primeBD"/>
</dbReference>
<feature type="binding site" evidence="12">
    <location>
        <position position="449"/>
    </location>
    <ligand>
        <name>Zn(2+)</name>
        <dbReference type="ChEBI" id="CHEBI:29105"/>
        <label>2</label>
    </ligand>
</feature>
<feature type="binding site" evidence="12">
    <location>
        <position position="440"/>
    </location>
    <ligand>
        <name>Zn(2+)</name>
        <dbReference type="ChEBI" id="CHEBI:29105"/>
        <label>1</label>
    </ligand>
</feature>
<keyword evidence="2 12" id="KW-0235">DNA replication</keyword>
<keyword evidence="1 12" id="KW-0639">Primosome</keyword>
<keyword evidence="10 12" id="KW-0413">Isomerase</keyword>
<evidence type="ECO:0000313" key="15">
    <source>
        <dbReference type="EMBL" id="EKY26636.1"/>
    </source>
</evidence>
<comment type="function">
    <text evidence="12">Initiates the restart of stalled replication forks, which reloads the replicative helicase on sites other than the origin of replication. Recognizes and binds to abandoned replication forks and remodels them to uncover a helicase loading site. Promotes assembly of the primosome at these replication forks.</text>
</comment>
<dbReference type="PATRIC" id="fig|545697.3.peg.1791"/>
<comment type="similarity">
    <text evidence="12">Belongs to the helicase family. PriA subfamily.</text>
</comment>
<dbReference type="InterPro" id="IPR041236">
    <property type="entry name" value="PriA_C"/>
</dbReference>
<evidence type="ECO:0000256" key="4">
    <source>
        <dbReference type="ARBA" id="ARBA00022741"/>
    </source>
</evidence>
<dbReference type="InterPro" id="IPR042115">
    <property type="entry name" value="PriA_3primeBD_sf"/>
</dbReference>
<dbReference type="InterPro" id="IPR001650">
    <property type="entry name" value="Helicase_C-like"/>
</dbReference>
<comment type="caution">
    <text evidence="15">The sequence shown here is derived from an EMBL/GenBank/DDBJ whole genome shotgun (WGS) entry which is preliminary data.</text>
</comment>
<proteinExistence type="inferred from homology"/>
<dbReference type="EC" id="5.6.2.4" evidence="12"/>
<dbReference type="STRING" id="545697.HMPREF0216_01821"/>
<feature type="domain" description="Helicase ATP-binding" evidence="13">
    <location>
        <begin position="212"/>
        <end position="378"/>
    </location>
</feature>
<dbReference type="HOGENOM" id="CLU_013353_3_1_9"/>
<dbReference type="InterPro" id="IPR027417">
    <property type="entry name" value="P-loop_NTPase"/>
</dbReference>
<keyword evidence="7 12" id="KW-0862">Zinc</keyword>
<sequence>MKLYAEIIVNSDALEIDRPFTYKVPHELEEDIKIGQIVKVPFGFGNRYSEGFVLSIKKEEEACLNFKVKEISSIENKEPIITEADIELINFLRTKYLCKYIDAFRLLIPTGILKGAKSKSKKVIAFIDDDLSKFKSKDGYTEIIDFIKSNSGVYTKAELTKNHSISLYKLNKLIENGNLLVEEETVYRYNDRIYIKDNEKELTFEQKNVIEEFLNSKKNIFLLKGVTGSGKTEVYMRLVEKTLSENKSAIILVPEISLTPQMIERFKGRFGRDVALFHSKLSDGERFDEWYRVRQGKARLIVGARSAIFLPAKNLGLIIIDEEHENTYKSEQNPKYQTKEVAEFISNQRGCKVILGSATPSIENYYRAITGEIELLELKNRVDNKEMPPMQVIDMREELRSGNKSLFSRELYKSINETLSKGEQVILFLNRRGFSTFVSCRSCGYVFKCEECDISMTYHKNGFLVCHYCGKTKREPKVCPKCDSKYVKFFGAGTQRVEEEVRKYFKDARVLRMDVDTTREKNSHEKIYNAFKEKKANILIGTQMVSKGLDFKDVTLVGILAADMSINIPDYRSGEKTFQIITQVAGRAGRGEKQGKVIIQTYTPEHYSLNYAINYDYEGFYEKEFTIRALMKYPPFGKIFLINGISKNEELLKEFMHKIFNIIEPLVKKEYDLEILGPIPCMISKIKENYRWQIIIKGEFNDEFAKNIKELLYEENKNVYNDIRISIDINPNNLN</sequence>
<comment type="catalytic activity">
    <reaction evidence="11 12">
        <text>ATP + H2O = ADP + phosphate + H(+)</text>
        <dbReference type="Rhea" id="RHEA:13065"/>
        <dbReference type="ChEBI" id="CHEBI:15377"/>
        <dbReference type="ChEBI" id="CHEBI:15378"/>
        <dbReference type="ChEBI" id="CHEBI:30616"/>
        <dbReference type="ChEBI" id="CHEBI:43474"/>
        <dbReference type="ChEBI" id="CHEBI:456216"/>
        <dbReference type="EC" id="5.6.2.4"/>
    </reaction>
</comment>
<dbReference type="SUPFAM" id="SSF52540">
    <property type="entry name" value="P-loop containing nucleoside triphosphate hydrolases"/>
    <property type="match status" value="1"/>
</dbReference>
<keyword evidence="8 12" id="KW-0067">ATP-binding</keyword>
<dbReference type="InterPro" id="IPR011545">
    <property type="entry name" value="DEAD/DEAH_box_helicase_dom"/>
</dbReference>
<dbReference type="GO" id="GO:1990077">
    <property type="term" value="C:primosome complex"/>
    <property type="evidence" value="ECO:0007669"/>
    <property type="project" value="UniProtKB-UniRule"/>
</dbReference>
<keyword evidence="6 12" id="KW-0347">Helicase</keyword>
<dbReference type="EMBL" id="AMEZ01000053">
    <property type="protein sequence ID" value="EKY26636.1"/>
    <property type="molecule type" value="Genomic_DNA"/>
</dbReference>
<name>L1QFA6_9CLOT</name>
<dbReference type="Proteomes" id="UP000010420">
    <property type="component" value="Unassembled WGS sequence"/>
</dbReference>
<reference evidence="15 16" key="1">
    <citation type="submission" date="2012-05" db="EMBL/GenBank/DDBJ databases">
        <authorList>
            <person name="Weinstock G."/>
            <person name="Sodergren E."/>
            <person name="Lobos E.A."/>
            <person name="Fulton L."/>
            <person name="Fulton R."/>
            <person name="Courtney L."/>
            <person name="Fronick C."/>
            <person name="O'Laughlin M."/>
            <person name="Godfrey J."/>
            <person name="Wilson R.M."/>
            <person name="Miner T."/>
            <person name="Farmer C."/>
            <person name="Delehaunty K."/>
            <person name="Cordes M."/>
            <person name="Minx P."/>
            <person name="Tomlinson C."/>
            <person name="Chen J."/>
            <person name="Wollam A."/>
            <person name="Pepin K.H."/>
            <person name="Bhonagiri V."/>
            <person name="Zhang X."/>
            <person name="Suruliraj S."/>
            <person name="Warren W."/>
            <person name="Mitreva M."/>
            <person name="Mardis E.R."/>
            <person name="Wilson R.K."/>
        </authorList>
    </citation>
    <scope>NUCLEOTIDE SEQUENCE [LARGE SCALE GENOMIC DNA]</scope>
    <source>
        <strain evidence="15 16">DSM 1785</strain>
    </source>
</reference>
<dbReference type="RefSeq" id="WP_005213519.1">
    <property type="nucleotide sequence ID" value="NZ_KB291645.1"/>
</dbReference>
<evidence type="ECO:0000256" key="1">
    <source>
        <dbReference type="ARBA" id="ARBA00022515"/>
    </source>
</evidence>
<keyword evidence="9 12" id="KW-0238">DNA-binding</keyword>
<accession>L1QFA6</accession>
<evidence type="ECO:0000256" key="6">
    <source>
        <dbReference type="ARBA" id="ARBA00022806"/>
    </source>
</evidence>
<feature type="binding site" evidence="12">
    <location>
        <position position="466"/>
    </location>
    <ligand>
        <name>Zn(2+)</name>
        <dbReference type="ChEBI" id="CHEBI:29105"/>
        <label>2</label>
    </ligand>
</feature>
<dbReference type="SMART" id="SM00490">
    <property type="entry name" value="HELICc"/>
    <property type="match status" value="1"/>
</dbReference>
<keyword evidence="16" id="KW-1185">Reference proteome</keyword>
<gene>
    <name evidence="12" type="primary">priA</name>
    <name evidence="15" type="ORF">HMPREF0216_01821</name>
</gene>
<dbReference type="GO" id="GO:0006270">
    <property type="term" value="P:DNA replication initiation"/>
    <property type="evidence" value="ECO:0007669"/>
    <property type="project" value="TreeGrafter"/>
</dbReference>
<dbReference type="CDD" id="cd18804">
    <property type="entry name" value="SF2_C_priA"/>
    <property type="match status" value="1"/>
</dbReference>
<organism evidence="15 16">
    <name type="scientific">Clostridium celatum DSM 1785</name>
    <dbReference type="NCBI Taxonomy" id="545697"/>
    <lineage>
        <taxon>Bacteria</taxon>
        <taxon>Bacillati</taxon>
        <taxon>Bacillota</taxon>
        <taxon>Clostridia</taxon>
        <taxon>Eubacteriales</taxon>
        <taxon>Clostridiaceae</taxon>
        <taxon>Clostridium</taxon>
    </lineage>
</organism>
<dbReference type="GO" id="GO:0016887">
    <property type="term" value="F:ATP hydrolysis activity"/>
    <property type="evidence" value="ECO:0007669"/>
    <property type="project" value="RHEA"/>
</dbReference>